<proteinExistence type="predicted"/>
<evidence type="ECO:0000313" key="10">
    <source>
        <dbReference type="EMBL" id="SDC34619.1"/>
    </source>
</evidence>
<reference evidence="11" key="1">
    <citation type="submission" date="2016-10" db="EMBL/GenBank/DDBJ databases">
        <authorList>
            <person name="Varghese N."/>
            <person name="Submissions S."/>
        </authorList>
    </citation>
    <scope>NUCLEOTIDE SEQUENCE [LARGE SCALE GENOMIC DNA]</scope>
    <source>
        <strain evidence="11">DSM 11005</strain>
    </source>
</reference>
<evidence type="ECO:0000256" key="1">
    <source>
        <dbReference type="ARBA" id="ARBA00000085"/>
    </source>
</evidence>
<dbReference type="InterPro" id="IPR036890">
    <property type="entry name" value="HATPase_C_sf"/>
</dbReference>
<dbReference type="Pfam" id="PF07568">
    <property type="entry name" value="HisKA_2"/>
    <property type="match status" value="1"/>
</dbReference>
<evidence type="ECO:0000256" key="6">
    <source>
        <dbReference type="ARBA" id="ARBA00022777"/>
    </source>
</evidence>
<name>A0A1G6KU48_9FIRM</name>
<feature type="domain" description="Histidine kinase" evidence="9">
    <location>
        <begin position="313"/>
        <end position="535"/>
    </location>
</feature>
<keyword evidence="5" id="KW-0547">Nucleotide-binding</keyword>
<dbReference type="GO" id="GO:0000160">
    <property type="term" value="P:phosphorelay signal transduction system"/>
    <property type="evidence" value="ECO:0007669"/>
    <property type="project" value="UniProtKB-KW"/>
</dbReference>
<gene>
    <name evidence="10" type="ORF">SAMN04487864_105110</name>
</gene>
<dbReference type="InterPro" id="IPR005467">
    <property type="entry name" value="His_kinase_dom"/>
</dbReference>
<evidence type="ECO:0000256" key="4">
    <source>
        <dbReference type="ARBA" id="ARBA00022679"/>
    </source>
</evidence>
<dbReference type="InterPro" id="IPR011495">
    <property type="entry name" value="Sig_transdc_His_kin_sub2_dim/P"/>
</dbReference>
<evidence type="ECO:0000256" key="8">
    <source>
        <dbReference type="ARBA" id="ARBA00023012"/>
    </source>
</evidence>
<comment type="catalytic activity">
    <reaction evidence="1">
        <text>ATP + protein L-histidine = ADP + protein N-phospho-L-histidine.</text>
        <dbReference type="EC" id="2.7.13.3"/>
    </reaction>
</comment>
<evidence type="ECO:0000256" key="2">
    <source>
        <dbReference type="ARBA" id="ARBA00012438"/>
    </source>
</evidence>
<dbReference type="Gene3D" id="3.30.565.10">
    <property type="entry name" value="Histidine kinase-like ATPase, C-terminal domain"/>
    <property type="match status" value="1"/>
</dbReference>
<evidence type="ECO:0000259" key="9">
    <source>
        <dbReference type="PROSITE" id="PS50109"/>
    </source>
</evidence>
<dbReference type="GO" id="GO:0005524">
    <property type="term" value="F:ATP binding"/>
    <property type="evidence" value="ECO:0007669"/>
    <property type="project" value="UniProtKB-KW"/>
</dbReference>
<keyword evidence="6 10" id="KW-0418">Kinase</keyword>
<dbReference type="OrthoDB" id="9767435at2"/>
<dbReference type="GO" id="GO:0004673">
    <property type="term" value="F:protein histidine kinase activity"/>
    <property type="evidence" value="ECO:0007669"/>
    <property type="project" value="UniProtKB-EC"/>
</dbReference>
<evidence type="ECO:0000256" key="5">
    <source>
        <dbReference type="ARBA" id="ARBA00022741"/>
    </source>
</evidence>
<dbReference type="AlphaFoldDB" id="A0A1G6KU48"/>
<accession>A0A1G6KU48</accession>
<dbReference type="PANTHER" id="PTHR41523:SF8">
    <property type="entry name" value="ETHYLENE RESPONSE SENSOR PROTEIN"/>
    <property type="match status" value="1"/>
</dbReference>
<keyword evidence="3" id="KW-0597">Phosphoprotein</keyword>
<keyword evidence="11" id="KW-1185">Reference proteome</keyword>
<dbReference type="SUPFAM" id="SSF55874">
    <property type="entry name" value="ATPase domain of HSP90 chaperone/DNA topoisomerase II/histidine kinase"/>
    <property type="match status" value="1"/>
</dbReference>
<dbReference type="EC" id="2.7.13.3" evidence="2"/>
<dbReference type="Proteomes" id="UP000198943">
    <property type="component" value="Unassembled WGS sequence"/>
</dbReference>
<keyword evidence="8" id="KW-0902">Two-component regulatory system</keyword>
<dbReference type="PANTHER" id="PTHR41523">
    <property type="entry name" value="TWO-COMPONENT SYSTEM SENSOR PROTEIN"/>
    <property type="match status" value="1"/>
</dbReference>
<evidence type="ECO:0000256" key="3">
    <source>
        <dbReference type="ARBA" id="ARBA00022553"/>
    </source>
</evidence>
<evidence type="ECO:0000256" key="7">
    <source>
        <dbReference type="ARBA" id="ARBA00022840"/>
    </source>
</evidence>
<dbReference type="Gene3D" id="3.30.450.20">
    <property type="entry name" value="PAS domain"/>
    <property type="match status" value="1"/>
</dbReference>
<organism evidence="10 11">
    <name type="scientific">Succiniclasticum ruminis</name>
    <dbReference type="NCBI Taxonomy" id="40841"/>
    <lineage>
        <taxon>Bacteria</taxon>
        <taxon>Bacillati</taxon>
        <taxon>Bacillota</taxon>
        <taxon>Negativicutes</taxon>
        <taxon>Acidaminococcales</taxon>
        <taxon>Acidaminococcaceae</taxon>
        <taxon>Succiniclasticum</taxon>
    </lineage>
</organism>
<protein>
    <recommendedName>
        <fullName evidence="2">histidine kinase</fullName>
        <ecNumber evidence="2">2.7.13.3</ecNumber>
    </recommendedName>
</protein>
<dbReference type="EMBL" id="FMYW01000005">
    <property type="protein sequence ID" value="SDC34619.1"/>
    <property type="molecule type" value="Genomic_DNA"/>
</dbReference>
<dbReference type="PROSITE" id="PS50109">
    <property type="entry name" value="HIS_KIN"/>
    <property type="match status" value="1"/>
</dbReference>
<keyword evidence="4" id="KW-0808">Transferase</keyword>
<sequence length="535" mass="58972">MKPVGIPGHRHLWYNINNEPCKNIGQDGITSMTSLLTQEQWDILDGMRSNLGLAADLAQAKISLILPLDRSRQLCASAAKLSGKRKAKAGGDICFLSVFDQAEPLTRSENTEPEEMTRAADEPLMTQALTENTVTEGFREVAPGQFARLKVYPICDGHNRCFAAAAFEDREADVVFWDATMDFLNGSKTDYASNSCYRRLSSIDGLVLVNARDGLILAANNAARHIYRVLGVGHLVGRRTSSEEINWNGIDNVLYTGTAEEQELQKKGLFLDFRFIPLHAAGSIERIIVVIEDVTQLKLKDEELRVKAAVIREIHHRVKNNLQTIASLLRLEQRRAASEETKVVLRDSINRISSIALVHEYLSGQGTELVDINELGNGVYRTVMSSMKTPDLELEMKFSADNLRLPSQQAASLALVLNELLQNALEHGFENRKKGTLTATISRLDEDGGNREKLQGKAAEAAQYSGNAKKETTDRLLLLVKDDGVGLPAGFDLQKAKSLGLKIVQTVVQSDLKGTFTLEPRTDGSGTVARVVIHI</sequence>
<evidence type="ECO:0000313" key="11">
    <source>
        <dbReference type="Proteomes" id="UP000198943"/>
    </source>
</evidence>
<keyword evidence="7" id="KW-0067">ATP-binding</keyword>